<protein>
    <submittedName>
        <fullName evidence="2">Uncharacterized protein</fullName>
    </submittedName>
</protein>
<reference evidence="2" key="1">
    <citation type="submission" date="2020-01" db="EMBL/GenBank/DDBJ databases">
        <title>Development of genomics and gene disruption for Polysphondylium violaceum indicates a role for the polyketide synthase stlB in stalk morphogenesis.</title>
        <authorList>
            <person name="Narita B."/>
            <person name="Kawabe Y."/>
            <person name="Kin K."/>
            <person name="Saito T."/>
            <person name="Gibbs R."/>
            <person name="Kuspa A."/>
            <person name="Muzny D."/>
            <person name="Queller D."/>
            <person name="Richards S."/>
            <person name="Strassman J."/>
            <person name="Sucgang R."/>
            <person name="Worley K."/>
            <person name="Schaap P."/>
        </authorList>
    </citation>
    <scope>NUCLEOTIDE SEQUENCE</scope>
    <source>
        <strain evidence="2">QSvi11</strain>
    </source>
</reference>
<gene>
    <name evidence="2" type="ORF">CYY_010235</name>
</gene>
<feature type="non-terminal residue" evidence="2">
    <location>
        <position position="1"/>
    </location>
</feature>
<accession>A0A8J4PK44</accession>
<proteinExistence type="predicted"/>
<dbReference type="PANTHER" id="PTHR31378">
    <property type="entry name" value="EGF-LIKE DOMAIN-CONTAINING PROTEIN-RELATED-RELATED"/>
    <property type="match status" value="1"/>
</dbReference>
<dbReference type="AlphaFoldDB" id="A0A8J4PK44"/>
<comment type="caution">
    <text evidence="2">The sequence shown here is derived from an EMBL/GenBank/DDBJ whole genome shotgun (WGS) entry which is preliminary data.</text>
</comment>
<keyword evidence="1" id="KW-0472">Membrane</keyword>
<keyword evidence="1" id="KW-0812">Transmembrane</keyword>
<evidence type="ECO:0000313" key="2">
    <source>
        <dbReference type="EMBL" id="KAF2068438.1"/>
    </source>
</evidence>
<dbReference type="PANTHER" id="PTHR31378:SF29">
    <property type="entry name" value="EGF-LIKE DOMAIN-CONTAINING PROTEIN-RELATED"/>
    <property type="match status" value="1"/>
</dbReference>
<name>A0A8J4PK44_9MYCE</name>
<keyword evidence="1" id="KW-1133">Transmembrane helix</keyword>
<keyword evidence="3" id="KW-1185">Reference proteome</keyword>
<evidence type="ECO:0000313" key="3">
    <source>
        <dbReference type="Proteomes" id="UP000695562"/>
    </source>
</evidence>
<sequence length="138" mass="15583">VKLQVDDHSLYGRFIKRGIIDGRISLITNDLFSNLDQSNQFNNIQSYIGINIRSYRRLVQLDPDFSVLIDQRPAQDSNNPLCSKSKRKLSTAQLAGIIIGCVAFAAVIIGSISFVIYKKKKQNTFNKKFEQKLSRMGG</sequence>
<organism evidence="2 3">
    <name type="scientific">Polysphondylium violaceum</name>
    <dbReference type="NCBI Taxonomy" id="133409"/>
    <lineage>
        <taxon>Eukaryota</taxon>
        <taxon>Amoebozoa</taxon>
        <taxon>Evosea</taxon>
        <taxon>Eumycetozoa</taxon>
        <taxon>Dictyostelia</taxon>
        <taxon>Dictyosteliales</taxon>
        <taxon>Dictyosteliaceae</taxon>
        <taxon>Polysphondylium</taxon>
    </lineage>
</organism>
<feature type="transmembrane region" description="Helical" evidence="1">
    <location>
        <begin position="94"/>
        <end position="117"/>
    </location>
</feature>
<evidence type="ECO:0000256" key="1">
    <source>
        <dbReference type="SAM" id="Phobius"/>
    </source>
</evidence>
<dbReference type="Proteomes" id="UP000695562">
    <property type="component" value="Unassembled WGS sequence"/>
</dbReference>
<dbReference type="EMBL" id="AJWJ01000986">
    <property type="protein sequence ID" value="KAF2068438.1"/>
    <property type="molecule type" value="Genomic_DNA"/>
</dbReference>